<gene>
    <name evidence="12" type="ORF">OS493_004627</name>
</gene>
<evidence type="ECO:0000256" key="10">
    <source>
        <dbReference type="SAM" id="Phobius"/>
    </source>
</evidence>
<evidence type="ECO:0000313" key="13">
    <source>
        <dbReference type="Proteomes" id="UP001163046"/>
    </source>
</evidence>
<evidence type="ECO:0000256" key="3">
    <source>
        <dbReference type="ARBA" id="ARBA00022692"/>
    </source>
</evidence>
<dbReference type="InterPro" id="IPR017452">
    <property type="entry name" value="GPCR_Rhodpsn_7TM"/>
</dbReference>
<dbReference type="SUPFAM" id="SSF81321">
    <property type="entry name" value="Family A G protein-coupled receptor-like"/>
    <property type="match status" value="1"/>
</dbReference>
<dbReference type="AlphaFoldDB" id="A0A9W9ZG08"/>
<dbReference type="Gene3D" id="1.20.1070.10">
    <property type="entry name" value="Rhodopsin 7-helix transmembrane proteins"/>
    <property type="match status" value="1"/>
</dbReference>
<evidence type="ECO:0000256" key="6">
    <source>
        <dbReference type="ARBA" id="ARBA00023136"/>
    </source>
</evidence>
<dbReference type="OrthoDB" id="10071887at2759"/>
<proteinExistence type="predicted"/>
<dbReference type="EMBL" id="MU826351">
    <property type="protein sequence ID" value="KAJ7381031.1"/>
    <property type="molecule type" value="Genomic_DNA"/>
</dbReference>
<feature type="transmembrane region" description="Helical" evidence="10">
    <location>
        <begin position="141"/>
        <end position="166"/>
    </location>
</feature>
<keyword evidence="9" id="KW-0807">Transducer</keyword>
<dbReference type="GO" id="GO:0005886">
    <property type="term" value="C:plasma membrane"/>
    <property type="evidence" value="ECO:0007669"/>
    <property type="project" value="UniProtKB-SubCell"/>
</dbReference>
<keyword evidence="4 10" id="KW-1133">Transmembrane helix</keyword>
<feature type="transmembrane region" description="Helical" evidence="10">
    <location>
        <begin position="67"/>
        <end position="92"/>
    </location>
</feature>
<evidence type="ECO:0000256" key="7">
    <source>
        <dbReference type="ARBA" id="ARBA00023170"/>
    </source>
</evidence>
<sequence length="237" mass="27194">MWIYQVGLGSLWHSKLTDHELIISSFSGLDIFTSLASISNLAAISLERLYATLLPWRHRATSKLQCLLFILVVWMLSALSSVMYILSLFVFLSTHGALYSWLPYLCLLLLVICASYTAILVKVRRGNNRRLDSERKFTMTLFMVTVFSLVAYLPMVALGVLYFALGIEVSNLFLRVLSLFNFGNSLVNPILYSFRMPDFRKAVRSLFCTHHQRQQTRRMRSHLTIPQLMAAFRLLIG</sequence>
<feature type="transmembrane region" description="Helical" evidence="10">
    <location>
        <begin position="172"/>
        <end position="194"/>
    </location>
</feature>
<keyword evidence="3 10" id="KW-0812">Transmembrane</keyword>
<keyword evidence="8" id="KW-0325">Glycoprotein</keyword>
<evidence type="ECO:0000259" key="11">
    <source>
        <dbReference type="PROSITE" id="PS50262"/>
    </source>
</evidence>
<dbReference type="PANTHER" id="PTHR24246">
    <property type="entry name" value="OLFACTORY RECEPTOR AND ADENOSINE RECEPTOR"/>
    <property type="match status" value="1"/>
</dbReference>
<protein>
    <recommendedName>
        <fullName evidence="11">G-protein coupled receptors family 1 profile domain-containing protein</fullName>
    </recommendedName>
</protein>
<feature type="transmembrane region" description="Helical" evidence="10">
    <location>
        <begin position="98"/>
        <end position="121"/>
    </location>
</feature>
<dbReference type="Pfam" id="PF00001">
    <property type="entry name" value="7tm_1"/>
    <property type="match status" value="1"/>
</dbReference>
<keyword evidence="6 10" id="KW-0472">Membrane</keyword>
<dbReference type="PROSITE" id="PS50262">
    <property type="entry name" value="G_PROTEIN_RECEP_F1_2"/>
    <property type="match status" value="1"/>
</dbReference>
<keyword evidence="5" id="KW-0297">G-protein coupled receptor</keyword>
<dbReference type="PRINTS" id="PR00237">
    <property type="entry name" value="GPCRRHODOPSN"/>
</dbReference>
<evidence type="ECO:0000256" key="9">
    <source>
        <dbReference type="ARBA" id="ARBA00023224"/>
    </source>
</evidence>
<dbReference type="Proteomes" id="UP001163046">
    <property type="component" value="Unassembled WGS sequence"/>
</dbReference>
<dbReference type="InterPro" id="IPR000276">
    <property type="entry name" value="GPCR_Rhodpsn"/>
</dbReference>
<evidence type="ECO:0000256" key="8">
    <source>
        <dbReference type="ARBA" id="ARBA00023180"/>
    </source>
</evidence>
<evidence type="ECO:0000256" key="2">
    <source>
        <dbReference type="ARBA" id="ARBA00022475"/>
    </source>
</evidence>
<dbReference type="GO" id="GO:0004930">
    <property type="term" value="F:G protein-coupled receptor activity"/>
    <property type="evidence" value="ECO:0007669"/>
    <property type="project" value="UniProtKB-KW"/>
</dbReference>
<keyword evidence="13" id="KW-1185">Reference proteome</keyword>
<evidence type="ECO:0000256" key="5">
    <source>
        <dbReference type="ARBA" id="ARBA00023040"/>
    </source>
</evidence>
<dbReference type="CDD" id="cd00637">
    <property type="entry name" value="7tm_classA_rhodopsin-like"/>
    <property type="match status" value="1"/>
</dbReference>
<dbReference type="PANTHER" id="PTHR24246:SF27">
    <property type="entry name" value="ADENOSINE RECEPTOR, ISOFORM A"/>
    <property type="match status" value="1"/>
</dbReference>
<keyword evidence="7" id="KW-0675">Receptor</keyword>
<comment type="caution">
    <text evidence="12">The sequence shown here is derived from an EMBL/GenBank/DDBJ whole genome shotgun (WGS) entry which is preliminary data.</text>
</comment>
<keyword evidence="2" id="KW-1003">Cell membrane</keyword>
<name>A0A9W9ZG08_9CNID</name>
<organism evidence="12 13">
    <name type="scientific">Desmophyllum pertusum</name>
    <dbReference type="NCBI Taxonomy" id="174260"/>
    <lineage>
        <taxon>Eukaryota</taxon>
        <taxon>Metazoa</taxon>
        <taxon>Cnidaria</taxon>
        <taxon>Anthozoa</taxon>
        <taxon>Hexacorallia</taxon>
        <taxon>Scleractinia</taxon>
        <taxon>Caryophylliina</taxon>
        <taxon>Caryophylliidae</taxon>
        <taxon>Desmophyllum</taxon>
    </lineage>
</organism>
<evidence type="ECO:0000256" key="1">
    <source>
        <dbReference type="ARBA" id="ARBA00004651"/>
    </source>
</evidence>
<accession>A0A9W9ZG08</accession>
<reference evidence="12" key="1">
    <citation type="submission" date="2023-01" db="EMBL/GenBank/DDBJ databases">
        <title>Genome assembly of the deep-sea coral Lophelia pertusa.</title>
        <authorList>
            <person name="Herrera S."/>
            <person name="Cordes E."/>
        </authorList>
    </citation>
    <scope>NUCLEOTIDE SEQUENCE</scope>
    <source>
        <strain evidence="12">USNM1676648</strain>
        <tissue evidence="12">Polyp</tissue>
    </source>
</reference>
<feature type="domain" description="G-protein coupled receptors family 1 profile" evidence="11">
    <location>
        <begin position="1"/>
        <end position="192"/>
    </location>
</feature>
<evidence type="ECO:0000313" key="12">
    <source>
        <dbReference type="EMBL" id="KAJ7381031.1"/>
    </source>
</evidence>
<comment type="subcellular location">
    <subcellularLocation>
        <location evidence="1">Cell membrane</location>
        <topology evidence="1">Multi-pass membrane protein</topology>
    </subcellularLocation>
</comment>
<evidence type="ECO:0000256" key="4">
    <source>
        <dbReference type="ARBA" id="ARBA00022989"/>
    </source>
</evidence>